<proteinExistence type="predicted"/>
<evidence type="ECO:0000313" key="1">
    <source>
        <dbReference type="EMBL" id="CAD8214866.1"/>
    </source>
</evidence>
<evidence type="ECO:0000313" key="2">
    <source>
        <dbReference type="Proteomes" id="UP000683925"/>
    </source>
</evidence>
<dbReference type="OrthoDB" id="10252354at2759"/>
<comment type="caution">
    <text evidence="1">The sequence shown here is derived from an EMBL/GenBank/DDBJ whole genome shotgun (WGS) entry which is preliminary data.</text>
</comment>
<dbReference type="Proteomes" id="UP000683925">
    <property type="component" value="Unassembled WGS sequence"/>
</dbReference>
<reference evidence="1" key="1">
    <citation type="submission" date="2021-01" db="EMBL/GenBank/DDBJ databases">
        <authorList>
            <consortium name="Genoscope - CEA"/>
            <person name="William W."/>
        </authorList>
    </citation>
    <scope>NUCLEOTIDE SEQUENCE</scope>
</reference>
<name>A0A8S1YJ89_PAROT</name>
<dbReference type="EMBL" id="CAJJDP010000196">
    <property type="protein sequence ID" value="CAD8214866.1"/>
    <property type="molecule type" value="Genomic_DNA"/>
</dbReference>
<accession>A0A8S1YJ89</accession>
<keyword evidence="2" id="KW-1185">Reference proteome</keyword>
<protein>
    <submittedName>
        <fullName evidence="1">Uncharacterized protein</fullName>
    </submittedName>
</protein>
<sequence>MLSNAIVHFTNLEPQTYFLNIWMSSINSLIKKVKILNEPVMALLLYQILLGIDYLDIHKNI</sequence>
<organism evidence="1 2">
    <name type="scientific">Paramecium octaurelia</name>
    <dbReference type="NCBI Taxonomy" id="43137"/>
    <lineage>
        <taxon>Eukaryota</taxon>
        <taxon>Sar</taxon>
        <taxon>Alveolata</taxon>
        <taxon>Ciliophora</taxon>
        <taxon>Intramacronucleata</taxon>
        <taxon>Oligohymenophorea</taxon>
        <taxon>Peniculida</taxon>
        <taxon>Parameciidae</taxon>
        <taxon>Paramecium</taxon>
    </lineage>
</organism>
<dbReference type="AlphaFoldDB" id="A0A8S1YJ89"/>
<gene>
    <name evidence="1" type="ORF">POCTA_138.1.T1920010</name>
</gene>